<dbReference type="InterPro" id="IPR029319">
    <property type="entry name" value="DNA_ligase_OB"/>
</dbReference>
<dbReference type="InterPro" id="IPR012340">
    <property type="entry name" value="NA-bd_OB-fold"/>
</dbReference>
<organism evidence="8">
    <name type="scientific">Crithidia fasciculata</name>
    <dbReference type="NCBI Taxonomy" id="5656"/>
    <lineage>
        <taxon>Eukaryota</taxon>
        <taxon>Discoba</taxon>
        <taxon>Euglenozoa</taxon>
        <taxon>Kinetoplastea</taxon>
        <taxon>Metakinetoplastina</taxon>
        <taxon>Trypanosomatida</taxon>
        <taxon>Trypanosomatidae</taxon>
        <taxon>Leishmaniinae</taxon>
        <taxon>Crithidia</taxon>
    </lineage>
</organism>
<evidence type="ECO:0000256" key="5">
    <source>
        <dbReference type="ARBA" id="ARBA00023204"/>
    </source>
</evidence>
<dbReference type="InterPro" id="IPR012310">
    <property type="entry name" value="DNA_ligase_ATP-dep_cent"/>
</dbReference>
<dbReference type="InterPro" id="IPR050326">
    <property type="entry name" value="NAD_dep_DNA_ligaseB"/>
</dbReference>
<reference evidence="8" key="2">
    <citation type="submission" date="2005-04" db="EMBL/GenBank/DDBJ databases">
        <authorList>
            <person name="Sinha K.M."/>
            <person name="Hines J.C."/>
            <person name="Downey N."/>
            <person name="Ray D.S."/>
        </authorList>
    </citation>
    <scope>NUCLEOTIDE SEQUENCE</scope>
</reference>
<keyword evidence="3" id="KW-0235">DNA replication</keyword>
<feature type="domain" description="ATP-dependent DNA ligase family profile" evidence="7">
    <location>
        <begin position="430"/>
        <end position="600"/>
    </location>
</feature>
<dbReference type="GO" id="GO:0006281">
    <property type="term" value="P:DNA repair"/>
    <property type="evidence" value="ECO:0007669"/>
    <property type="project" value="UniProtKB-KW"/>
</dbReference>
<dbReference type="AlphaFoldDB" id="Q53E04"/>
<name>Q53E04_CRIFA</name>
<keyword evidence="4" id="KW-0227">DNA damage</keyword>
<feature type="compositionally biased region" description="Basic residues" evidence="6">
    <location>
        <begin position="49"/>
        <end position="61"/>
    </location>
</feature>
<dbReference type="VEuPathDB" id="TriTrypDB:CFAC1_290022300"/>
<dbReference type="GO" id="GO:0006260">
    <property type="term" value="P:DNA replication"/>
    <property type="evidence" value="ECO:0007669"/>
    <property type="project" value="UniProtKB-KW"/>
</dbReference>
<dbReference type="Gene3D" id="2.40.50.140">
    <property type="entry name" value="Nucleic acid-binding proteins"/>
    <property type="match status" value="1"/>
</dbReference>
<dbReference type="GO" id="GO:0005524">
    <property type="term" value="F:ATP binding"/>
    <property type="evidence" value="ECO:0007669"/>
    <property type="project" value="InterPro"/>
</dbReference>
<dbReference type="PROSITE" id="PS50160">
    <property type="entry name" value="DNA_LIGASE_A3"/>
    <property type="match status" value="1"/>
</dbReference>
<evidence type="ECO:0000259" key="7">
    <source>
        <dbReference type="PROSITE" id="PS50160"/>
    </source>
</evidence>
<feature type="region of interest" description="Disordered" evidence="6">
    <location>
        <begin position="28"/>
        <end position="66"/>
    </location>
</feature>
<evidence type="ECO:0000256" key="6">
    <source>
        <dbReference type="SAM" id="MobiDB-lite"/>
    </source>
</evidence>
<evidence type="ECO:0000313" key="8">
    <source>
        <dbReference type="EMBL" id="AAY22182.1"/>
    </source>
</evidence>
<dbReference type="InterPro" id="IPR025487">
    <property type="entry name" value="DUF4379"/>
</dbReference>
<feature type="compositionally biased region" description="Low complexity" evidence="6">
    <location>
        <begin position="169"/>
        <end position="201"/>
    </location>
</feature>
<dbReference type="BRENDA" id="6.5.1.1">
    <property type="organism ID" value="1365"/>
</dbReference>
<reference evidence="8" key="1">
    <citation type="journal article" date="2004" name="Proc. Natl. Acad. Sci. U.S.A.">
        <title>Mitochondrial DNA ligase in Crithidia fasciculata.</title>
        <authorList>
            <person name="Sinha K.M."/>
            <person name="Hines J.C."/>
            <person name="Downey N."/>
            <person name="Ray D.S."/>
        </authorList>
    </citation>
    <scope>NUCLEOTIDE SEQUENCE</scope>
</reference>
<proteinExistence type="predicted"/>
<dbReference type="Pfam" id="PF14311">
    <property type="entry name" value="DUF4379"/>
    <property type="match status" value="1"/>
</dbReference>
<evidence type="ECO:0000256" key="1">
    <source>
        <dbReference type="ARBA" id="ARBA00001968"/>
    </source>
</evidence>
<accession>Q53E04</accession>
<evidence type="ECO:0000256" key="4">
    <source>
        <dbReference type="ARBA" id="ARBA00022763"/>
    </source>
</evidence>
<protein>
    <submittedName>
        <fullName evidence="8">Kinetoplast DNA ligase k alpha</fullName>
    </submittedName>
</protein>
<evidence type="ECO:0000256" key="3">
    <source>
        <dbReference type="ARBA" id="ARBA00022705"/>
    </source>
</evidence>
<dbReference type="CDD" id="cd08041">
    <property type="entry name" value="OBF_kDNA_ligase_like"/>
    <property type="match status" value="1"/>
</dbReference>
<dbReference type="SUPFAM" id="SSF56091">
    <property type="entry name" value="DNA ligase/mRNA capping enzyme, catalytic domain"/>
    <property type="match status" value="1"/>
</dbReference>
<dbReference type="Pfam" id="PF14743">
    <property type="entry name" value="DNA_ligase_OB_2"/>
    <property type="match status" value="1"/>
</dbReference>
<evidence type="ECO:0000256" key="2">
    <source>
        <dbReference type="ARBA" id="ARBA00022598"/>
    </source>
</evidence>
<dbReference type="PANTHER" id="PTHR47810:SF1">
    <property type="entry name" value="DNA LIGASE B"/>
    <property type="match status" value="1"/>
</dbReference>
<feature type="compositionally biased region" description="Polar residues" evidence="6">
    <location>
        <begin position="154"/>
        <end position="164"/>
    </location>
</feature>
<dbReference type="EMBL" id="AY380335">
    <property type="protein sequence ID" value="AAY22182.1"/>
    <property type="molecule type" value="Genomic_DNA"/>
</dbReference>
<sequence>MKVTWLLRLHGGGGGGAIGGRTLRLLRQAKRHSSSSSSTSLAKGLRSSRQPKRTSPRRARPASRVSISKNSTALTAAMATDAAPLSLADFHPAIARTWIAAASNKMLQPQHVTPDSRKLAWWICPSCHHQYNRRIDLHLAAGGACPKCKAKPSLTPSAQSPGTQRQRRASSSAAGTTPKTTATTAKSRASRSAASASSSLPTSTAAAATAAAGAVAVIAHRCRPNSAQSSLAADNANMLSKSVADDQYLRVQETRNLLPMLAKNFENERAKIGEAEVIRVSPKLDGIRCVVAYRADTKQVLFFSRSGTLFECCDDLIEPAVRHLFEADPTLVLDGELYNDSVNLAQLTALQRKGKVFTSSSSDPVANFYAQLLAATSITAREKKASSAEPSSGTKGSARGARQVADPVVIGFEQLTSAIRTTRQHLTPAVAALQQQLQYHVFDVLYAREFPGGSAATVPFSARYALLKSLLASATRHNMQHIPNYNPLVLRLVPNVACTVDQADAVLRAAMRVGYEGAMIRRETNDKNTSAQLLPAKDKLKRAASAATRASGGGYGYGKRSGTLLKYKVMQDAEFVIVGAAEGTGKWKGSLGSFVCVTPDTQQRFNVSPASTDAEKRRMWRTWRAAYQGKALTVQYQELSPDGVPRFPIGKSVRGAADGHDWL</sequence>
<feature type="region of interest" description="Disordered" evidence="6">
    <location>
        <begin position="148"/>
        <end position="201"/>
    </location>
</feature>
<keyword evidence="2 8" id="KW-0436">Ligase</keyword>
<dbReference type="SUPFAM" id="SSF50249">
    <property type="entry name" value="Nucleic acid-binding proteins"/>
    <property type="match status" value="1"/>
</dbReference>
<keyword evidence="5" id="KW-0234">DNA repair</keyword>
<dbReference type="PANTHER" id="PTHR47810">
    <property type="entry name" value="DNA LIGASE"/>
    <property type="match status" value="1"/>
</dbReference>
<dbReference type="GO" id="GO:0006310">
    <property type="term" value="P:DNA recombination"/>
    <property type="evidence" value="ECO:0007669"/>
    <property type="project" value="InterPro"/>
</dbReference>
<dbReference type="GO" id="GO:0003910">
    <property type="term" value="F:DNA ligase (ATP) activity"/>
    <property type="evidence" value="ECO:0007669"/>
    <property type="project" value="InterPro"/>
</dbReference>
<dbReference type="Gene3D" id="3.30.470.30">
    <property type="entry name" value="DNA ligase/mRNA capping enzyme"/>
    <property type="match status" value="1"/>
</dbReference>
<comment type="cofactor">
    <cofactor evidence="1">
        <name>a divalent metal cation</name>
        <dbReference type="ChEBI" id="CHEBI:60240"/>
    </cofactor>
</comment>
<gene>
    <name evidence="8" type="primary">LIG k alpha</name>
</gene>